<proteinExistence type="predicted"/>
<keyword evidence="2" id="KW-1185">Reference proteome</keyword>
<accession>A0A6A6T216</accession>
<gene>
    <name evidence="1" type="ORF">K491DRAFT_517882</name>
</gene>
<evidence type="ECO:0000313" key="1">
    <source>
        <dbReference type="EMBL" id="KAF2653357.1"/>
    </source>
</evidence>
<dbReference type="AlphaFoldDB" id="A0A6A6T216"/>
<reference evidence="1" key="1">
    <citation type="journal article" date="2020" name="Stud. Mycol.">
        <title>101 Dothideomycetes genomes: a test case for predicting lifestyles and emergence of pathogens.</title>
        <authorList>
            <person name="Haridas S."/>
            <person name="Albert R."/>
            <person name="Binder M."/>
            <person name="Bloem J."/>
            <person name="Labutti K."/>
            <person name="Salamov A."/>
            <person name="Andreopoulos B."/>
            <person name="Baker S."/>
            <person name="Barry K."/>
            <person name="Bills G."/>
            <person name="Bluhm B."/>
            <person name="Cannon C."/>
            <person name="Castanera R."/>
            <person name="Culley D."/>
            <person name="Daum C."/>
            <person name="Ezra D."/>
            <person name="Gonzalez J."/>
            <person name="Henrissat B."/>
            <person name="Kuo A."/>
            <person name="Liang C."/>
            <person name="Lipzen A."/>
            <person name="Lutzoni F."/>
            <person name="Magnuson J."/>
            <person name="Mondo S."/>
            <person name="Nolan M."/>
            <person name="Ohm R."/>
            <person name="Pangilinan J."/>
            <person name="Park H.-J."/>
            <person name="Ramirez L."/>
            <person name="Alfaro M."/>
            <person name="Sun H."/>
            <person name="Tritt A."/>
            <person name="Yoshinaga Y."/>
            <person name="Zwiers L.-H."/>
            <person name="Turgeon B."/>
            <person name="Goodwin S."/>
            <person name="Spatafora J."/>
            <person name="Crous P."/>
            <person name="Grigoriev I."/>
        </authorList>
    </citation>
    <scope>NUCLEOTIDE SEQUENCE</scope>
    <source>
        <strain evidence="1">CBS 122681</strain>
    </source>
</reference>
<dbReference type="EMBL" id="MU004382">
    <property type="protein sequence ID" value="KAF2653357.1"/>
    <property type="molecule type" value="Genomic_DNA"/>
</dbReference>
<evidence type="ECO:0000313" key="2">
    <source>
        <dbReference type="Proteomes" id="UP000799324"/>
    </source>
</evidence>
<name>A0A6A6T216_9PLEO</name>
<organism evidence="1 2">
    <name type="scientific">Lophiostoma macrostomum CBS 122681</name>
    <dbReference type="NCBI Taxonomy" id="1314788"/>
    <lineage>
        <taxon>Eukaryota</taxon>
        <taxon>Fungi</taxon>
        <taxon>Dikarya</taxon>
        <taxon>Ascomycota</taxon>
        <taxon>Pezizomycotina</taxon>
        <taxon>Dothideomycetes</taxon>
        <taxon>Pleosporomycetidae</taxon>
        <taxon>Pleosporales</taxon>
        <taxon>Lophiostomataceae</taxon>
        <taxon>Lophiostoma</taxon>
    </lineage>
</organism>
<sequence>MYCGILGRSASHVDDPCYRTSTTGNGQDAQKSLEDCCNQHATSQDAFQEHDLAPGLERSMLHVTRSCLHIRPRLPVSFGNYLGQHSVRCSIVLTAVARNTDLHLGCTLQQFGRSFFGGLRGRTGFQTKNVKLRGSLRTQVHRQSYHVTSRTAPSCLTLQWILSPIRHSRHLVWSPDSG</sequence>
<dbReference type="Proteomes" id="UP000799324">
    <property type="component" value="Unassembled WGS sequence"/>
</dbReference>
<protein>
    <submittedName>
        <fullName evidence="1">Uncharacterized protein</fullName>
    </submittedName>
</protein>